<dbReference type="Proteomes" id="UP000051677">
    <property type="component" value="Unassembled WGS sequence"/>
</dbReference>
<comment type="caution">
    <text evidence="1">The sequence shown here is derived from an EMBL/GenBank/DDBJ whole genome shotgun (WGS) entry which is preliminary data.</text>
</comment>
<dbReference type="EMBL" id="LQOY01000171">
    <property type="protein sequence ID" value="ORV76362.1"/>
    <property type="molecule type" value="Genomic_DNA"/>
</dbReference>
<dbReference type="EMBL" id="LKTM01000060">
    <property type="protein sequence ID" value="KQH79860.1"/>
    <property type="molecule type" value="Genomic_DNA"/>
</dbReference>
<evidence type="ECO:0000313" key="3">
    <source>
        <dbReference type="EMBL" id="ORV76362.1"/>
    </source>
</evidence>
<dbReference type="EMBL" id="MAEM01000103">
    <property type="protein sequence ID" value="OBS03127.1"/>
    <property type="molecule type" value="Genomic_DNA"/>
</dbReference>
<reference evidence="1 4" key="1">
    <citation type="submission" date="2015-10" db="EMBL/GenBank/DDBJ databases">
        <title>Mycobacterium gordonae draft genome assembly.</title>
        <authorList>
            <person name="Ustinova V."/>
            <person name="Smirnova T."/>
            <person name="Blagodatskikh K."/>
            <person name="Varlamov D."/>
            <person name="Larionova E."/>
            <person name="Chernousova L."/>
        </authorList>
    </citation>
    <scope>NUCLEOTIDE SEQUENCE [LARGE SCALE GENOMIC DNA]</scope>
    <source>
        <strain evidence="1 4">CTRI 14-8773</strain>
    </source>
</reference>
<name>A0A0Q2XF85_MYCGO</name>
<evidence type="ECO:0000313" key="6">
    <source>
        <dbReference type="Proteomes" id="UP000193928"/>
    </source>
</evidence>
<reference evidence="2 5" key="3">
    <citation type="submission" date="2016-06" db="EMBL/GenBank/DDBJ databases">
        <authorList>
            <person name="Kjaerup R.B."/>
            <person name="Dalgaard T.S."/>
            <person name="Juul-Madsen H.R."/>
        </authorList>
    </citation>
    <scope>NUCLEOTIDE SEQUENCE [LARGE SCALE GENOMIC DNA]</scope>
    <source>
        <strain evidence="2 5">1245752.6</strain>
    </source>
</reference>
<accession>A0A0Q2XF85</accession>
<keyword evidence="6" id="KW-1185">Reference proteome</keyword>
<evidence type="ECO:0000313" key="1">
    <source>
        <dbReference type="EMBL" id="KQH79860.1"/>
    </source>
</evidence>
<protein>
    <submittedName>
        <fullName evidence="1">Uncharacterized protein</fullName>
    </submittedName>
</protein>
<organism evidence="1 4">
    <name type="scientific">Mycobacterium gordonae</name>
    <dbReference type="NCBI Taxonomy" id="1778"/>
    <lineage>
        <taxon>Bacteria</taxon>
        <taxon>Bacillati</taxon>
        <taxon>Actinomycetota</taxon>
        <taxon>Actinomycetes</taxon>
        <taxon>Mycobacteriales</taxon>
        <taxon>Mycobacteriaceae</taxon>
        <taxon>Mycobacterium</taxon>
    </lineage>
</organism>
<gene>
    <name evidence="2" type="ORF">A9W98_11215</name>
    <name evidence="1" type="ORF">AO501_24300</name>
    <name evidence="3" type="ORF">AWC08_33385</name>
</gene>
<evidence type="ECO:0000313" key="2">
    <source>
        <dbReference type="EMBL" id="OBS03127.1"/>
    </source>
</evidence>
<dbReference type="Proteomes" id="UP000093757">
    <property type="component" value="Unassembled WGS sequence"/>
</dbReference>
<dbReference type="AlphaFoldDB" id="A0A0Q2XF85"/>
<evidence type="ECO:0000313" key="4">
    <source>
        <dbReference type="Proteomes" id="UP000051677"/>
    </source>
</evidence>
<proteinExistence type="predicted"/>
<reference evidence="3 6" key="2">
    <citation type="submission" date="2016-01" db="EMBL/GenBank/DDBJ databases">
        <title>The new phylogeny of the genus Mycobacterium.</title>
        <authorList>
            <person name="Tarcisio F."/>
            <person name="Conor M."/>
            <person name="Antonella G."/>
            <person name="Elisabetta G."/>
            <person name="Giulia F.S."/>
            <person name="Sara T."/>
            <person name="Anna F."/>
            <person name="Clotilde B."/>
            <person name="Roberto B."/>
            <person name="Veronica D.S."/>
            <person name="Fabio R."/>
            <person name="Monica P."/>
            <person name="Olivier J."/>
            <person name="Enrico T."/>
            <person name="Nicola S."/>
        </authorList>
    </citation>
    <scope>NUCLEOTIDE SEQUENCE [LARGE SCALE GENOMIC DNA]</scope>
    <source>
        <strain evidence="3 6">DSM 44160</strain>
    </source>
</reference>
<dbReference type="Proteomes" id="UP000193928">
    <property type="component" value="Unassembled WGS sequence"/>
</dbReference>
<evidence type="ECO:0000313" key="5">
    <source>
        <dbReference type="Proteomes" id="UP000093757"/>
    </source>
</evidence>
<sequence>MVHAVGQLGLMRDLDQPRVVDAGGLRWRRGGFGFGLGMGVTPDVVRNGQAHRRAGQTHLVAGEVERVEHQLDLAADQRRVDLVAVAC</sequence>